<organism evidence="2 3">
    <name type="scientific">Kineococcus rhizosphaerae</name>
    <dbReference type="NCBI Taxonomy" id="559628"/>
    <lineage>
        <taxon>Bacteria</taxon>
        <taxon>Bacillati</taxon>
        <taxon>Actinomycetota</taxon>
        <taxon>Actinomycetes</taxon>
        <taxon>Kineosporiales</taxon>
        <taxon>Kineosporiaceae</taxon>
        <taxon>Kineococcus</taxon>
    </lineage>
</organism>
<proteinExistence type="predicted"/>
<dbReference type="SUPFAM" id="SSF140453">
    <property type="entry name" value="EsxAB dimer-like"/>
    <property type="match status" value="1"/>
</dbReference>
<dbReference type="InterPro" id="IPR036689">
    <property type="entry name" value="ESAT-6-like_sf"/>
</dbReference>
<evidence type="ECO:0000256" key="1">
    <source>
        <dbReference type="SAM" id="MobiDB-lite"/>
    </source>
</evidence>
<keyword evidence="3" id="KW-1185">Reference proteome</keyword>
<gene>
    <name evidence="2" type="ORF">CLV37_102311</name>
</gene>
<reference evidence="2 3" key="1">
    <citation type="submission" date="2018-03" db="EMBL/GenBank/DDBJ databases">
        <title>Genomic Encyclopedia of Archaeal and Bacterial Type Strains, Phase II (KMG-II): from individual species to whole genera.</title>
        <authorList>
            <person name="Goeker M."/>
        </authorList>
    </citation>
    <scope>NUCLEOTIDE SEQUENCE [LARGE SCALE GENOMIC DNA]</scope>
    <source>
        <strain evidence="2 3">DSM 19711</strain>
    </source>
</reference>
<name>A0A2T0R887_9ACTN</name>
<evidence type="ECO:0000313" key="2">
    <source>
        <dbReference type="EMBL" id="PRY17350.1"/>
    </source>
</evidence>
<sequence length="464" mass="47182">MSTATAAEAFAPITGDPGALRAAAATFTDHADTLSRTSSRLVGASTVAGWSGQAATAHGAMTLDTSGKASRAATACEATAHDLTVAARLLEQAQDRMRSLAVQADATDRDLSAAQGRSAMAAAVLDPAAAATADGDVQHATARLQHLRREAEGLRATCEADLRRCANLIDDSADHLRSITPPAPSAGTVDTDVPWWEQALSAAAAVASLPVLNTVHTWDVLTGVAEHYRDDPGELLDLLAHSSELLGGMTLMLGGGALFLGGVGADITGVGAVVGVPANAAGAAVAVGGAGITAAGGAGLAGDFSTLDRSLKDRQADPGWQGRPGNNDGSTPATPAGGRPYDPKIADDVPPWGTKDPKTRGTLVTGDGTRRVVQDRASGIDPTVEAIARPRPGMNGRLKTHVEAQAAAEMRASGTREATLYINRLPCTGAKGGCEDFLPRMVPKGSKLTVYGPDGYARVVVGEG</sequence>
<feature type="region of interest" description="Disordered" evidence="1">
    <location>
        <begin position="314"/>
        <end position="365"/>
    </location>
</feature>
<protein>
    <submittedName>
        <fullName evidence="2">Nucleic acid/nucleotide deaminase of polymorphic system toxin</fullName>
    </submittedName>
</protein>
<dbReference type="Proteomes" id="UP000238083">
    <property type="component" value="Unassembled WGS sequence"/>
</dbReference>
<dbReference type="Gene3D" id="1.10.287.1060">
    <property type="entry name" value="ESAT-6-like"/>
    <property type="match status" value="1"/>
</dbReference>
<dbReference type="EMBL" id="PVZF01000002">
    <property type="protein sequence ID" value="PRY17350.1"/>
    <property type="molecule type" value="Genomic_DNA"/>
</dbReference>
<comment type="caution">
    <text evidence="2">The sequence shown here is derived from an EMBL/GenBank/DDBJ whole genome shotgun (WGS) entry which is preliminary data.</text>
</comment>
<dbReference type="AlphaFoldDB" id="A0A2T0R887"/>
<dbReference type="InterPro" id="IPR032724">
    <property type="entry name" value="SCP1.201-like"/>
</dbReference>
<accession>A0A2T0R887</accession>
<evidence type="ECO:0000313" key="3">
    <source>
        <dbReference type="Proteomes" id="UP000238083"/>
    </source>
</evidence>
<dbReference type="Pfam" id="PF14428">
    <property type="entry name" value="DddA-like"/>
    <property type="match status" value="1"/>
</dbReference>
<dbReference type="RefSeq" id="WP_211298425.1">
    <property type="nucleotide sequence ID" value="NZ_PVZF01000002.1"/>
</dbReference>